<dbReference type="PROSITE" id="PS50929">
    <property type="entry name" value="ABC_TM1F"/>
    <property type="match status" value="1"/>
</dbReference>
<evidence type="ECO:0000313" key="11">
    <source>
        <dbReference type="EMBL" id="KAB7494177.1"/>
    </source>
</evidence>
<dbReference type="GO" id="GO:0005524">
    <property type="term" value="F:ATP binding"/>
    <property type="evidence" value="ECO:0007669"/>
    <property type="project" value="UniProtKB-KW"/>
</dbReference>
<dbReference type="Pfam" id="PF00664">
    <property type="entry name" value="ABC_membrane"/>
    <property type="match status" value="1"/>
</dbReference>
<dbReference type="AlphaFoldDB" id="A0A5N5SJM6"/>
<reference evidence="11 12" key="1">
    <citation type="journal article" date="2019" name="PLoS Biol.">
        <title>Sex chromosomes control vertical transmission of feminizing Wolbachia symbionts in an isopod.</title>
        <authorList>
            <person name="Becking T."/>
            <person name="Chebbi M.A."/>
            <person name="Giraud I."/>
            <person name="Moumen B."/>
            <person name="Laverre T."/>
            <person name="Caubet Y."/>
            <person name="Peccoud J."/>
            <person name="Gilbert C."/>
            <person name="Cordaux R."/>
        </authorList>
    </citation>
    <scope>NUCLEOTIDE SEQUENCE [LARGE SCALE GENOMIC DNA]</scope>
    <source>
        <strain evidence="11">ANa2</strain>
        <tissue evidence="11">Whole body excluding digestive tract and cuticle</tissue>
    </source>
</reference>
<comment type="caution">
    <text evidence="11">The sequence shown here is derived from an EMBL/GenBank/DDBJ whole genome shotgun (WGS) entry which is preliminary data.</text>
</comment>
<evidence type="ECO:0000256" key="9">
    <source>
        <dbReference type="SAM" id="Phobius"/>
    </source>
</evidence>
<dbReference type="OrthoDB" id="6500128at2759"/>
<dbReference type="FunFam" id="1.20.1560.10:FF:000012">
    <property type="entry name" value="ATP binding cassette subfamily C member 5"/>
    <property type="match status" value="1"/>
</dbReference>
<feature type="transmembrane region" description="Helical" evidence="9">
    <location>
        <begin position="402"/>
        <end position="419"/>
    </location>
</feature>
<dbReference type="PANTHER" id="PTHR24223">
    <property type="entry name" value="ATP-BINDING CASSETTE SUB-FAMILY C"/>
    <property type="match status" value="1"/>
</dbReference>
<feature type="transmembrane region" description="Helical" evidence="9">
    <location>
        <begin position="301"/>
        <end position="324"/>
    </location>
</feature>
<dbReference type="GO" id="GO:0140359">
    <property type="term" value="F:ABC-type transporter activity"/>
    <property type="evidence" value="ECO:0007669"/>
    <property type="project" value="InterPro"/>
</dbReference>
<feature type="coiled-coil region" evidence="7">
    <location>
        <begin position="102"/>
        <end position="132"/>
    </location>
</feature>
<feature type="domain" description="ABC transmembrane type-1" evidence="10">
    <location>
        <begin position="264"/>
        <end position="524"/>
    </location>
</feature>
<keyword evidence="1" id="KW-0813">Transport</keyword>
<dbReference type="SUPFAM" id="SSF90123">
    <property type="entry name" value="ABC transporter transmembrane region"/>
    <property type="match status" value="1"/>
</dbReference>
<gene>
    <name evidence="11" type="primary">Abcc5_2</name>
    <name evidence="11" type="ORF">Anas_12215</name>
</gene>
<keyword evidence="12" id="KW-1185">Reference proteome</keyword>
<dbReference type="Proteomes" id="UP000326759">
    <property type="component" value="Unassembled WGS sequence"/>
</dbReference>
<dbReference type="Gene3D" id="1.20.1560.10">
    <property type="entry name" value="ABC transporter type 1, transmembrane domain"/>
    <property type="match status" value="1"/>
</dbReference>
<evidence type="ECO:0000259" key="10">
    <source>
        <dbReference type="PROSITE" id="PS50929"/>
    </source>
</evidence>
<protein>
    <submittedName>
        <fullName evidence="11">Multidrug resistance-associated protein 5</fullName>
    </submittedName>
</protein>
<accession>A0A5N5SJM6</accession>
<keyword evidence="5 9" id="KW-1133">Transmembrane helix</keyword>
<sequence>MGDSDNSEKIEVLNNPEKFSSTLKDNTKRPDQESVSNDSAQKINSNDDNQGENSYFEDNPAEKFNTKEDKPSEQSNSEDNSQTHYVNNDITLKINDGDVSLNNAYEDNKSLLEEENIETQDIDEEIDDAIDEGYMGMECTLERGFSLNESAVERELKEERYDELNMDYFSKSFPHKYTSALKHLVPVRKTCNDKDLIKVDSAGLFSFLTFNWITNIMWKAHKKDLQEEELPLLNLFWEEEIKEKGIDKATLYRPVWRFIRTRILISLFIMICCLLVGLAGPTVFMRYLIEWLSTDEGIGIGIVWVLGLILCEAMRILSFATVWAMNYRTSLRLRGACLGLVYNKLMQMSNLGNTSIGEVINLFANDGQRIHDFVTLGSFFITGILVAVVAICYILYILGPWALLGMISFLFFYPFQYLISRLNGYLRRKTVTITDQRVRMMSEIFSCIKLIKMYAWESCFTQNVTDIRQQERKYLEKSAYVQCLSIAMTPVVPVIAAIITFLAHIGTGNNLTAAQAFSIVALLVGPIRSSLNMVNYSVLALVEFMESAKRLQSILCLKELEKYISKKCQKDSAIEVKDATFAWSSISLPQSISKKNKRDLFSK</sequence>
<feature type="compositionally biased region" description="Basic and acidic residues" evidence="8">
    <location>
        <begin position="60"/>
        <end position="72"/>
    </location>
</feature>
<organism evidence="11 12">
    <name type="scientific">Armadillidium nasatum</name>
    <dbReference type="NCBI Taxonomy" id="96803"/>
    <lineage>
        <taxon>Eukaryota</taxon>
        <taxon>Metazoa</taxon>
        <taxon>Ecdysozoa</taxon>
        <taxon>Arthropoda</taxon>
        <taxon>Crustacea</taxon>
        <taxon>Multicrustacea</taxon>
        <taxon>Malacostraca</taxon>
        <taxon>Eumalacostraca</taxon>
        <taxon>Peracarida</taxon>
        <taxon>Isopoda</taxon>
        <taxon>Oniscidea</taxon>
        <taxon>Crinocheta</taxon>
        <taxon>Armadillidiidae</taxon>
        <taxon>Armadillidium</taxon>
    </lineage>
</organism>
<name>A0A5N5SJM6_9CRUS</name>
<evidence type="ECO:0000256" key="3">
    <source>
        <dbReference type="ARBA" id="ARBA00022741"/>
    </source>
</evidence>
<dbReference type="GO" id="GO:0016020">
    <property type="term" value="C:membrane"/>
    <property type="evidence" value="ECO:0007669"/>
    <property type="project" value="InterPro"/>
</dbReference>
<evidence type="ECO:0000256" key="1">
    <source>
        <dbReference type="ARBA" id="ARBA00022448"/>
    </source>
</evidence>
<dbReference type="CDD" id="cd18592">
    <property type="entry name" value="ABC_6TM_MRP5_8_9_D1"/>
    <property type="match status" value="1"/>
</dbReference>
<keyword evidence="3" id="KW-0547">Nucleotide-binding</keyword>
<feature type="transmembrane region" description="Helical" evidence="9">
    <location>
        <begin position="517"/>
        <end position="542"/>
    </location>
</feature>
<feature type="transmembrane region" description="Helical" evidence="9">
    <location>
        <begin position="479"/>
        <end position="505"/>
    </location>
</feature>
<keyword evidence="4" id="KW-0067">ATP-binding</keyword>
<evidence type="ECO:0000256" key="4">
    <source>
        <dbReference type="ARBA" id="ARBA00022840"/>
    </source>
</evidence>
<proteinExistence type="predicted"/>
<dbReference type="EMBL" id="SEYY01024366">
    <property type="protein sequence ID" value="KAB7494177.1"/>
    <property type="molecule type" value="Genomic_DNA"/>
</dbReference>
<dbReference type="InterPro" id="IPR050173">
    <property type="entry name" value="ABC_transporter_C-like"/>
</dbReference>
<evidence type="ECO:0000256" key="2">
    <source>
        <dbReference type="ARBA" id="ARBA00022692"/>
    </source>
</evidence>
<keyword evidence="7" id="KW-0175">Coiled coil</keyword>
<dbReference type="InterPro" id="IPR011527">
    <property type="entry name" value="ABC1_TM_dom"/>
</dbReference>
<evidence type="ECO:0000256" key="5">
    <source>
        <dbReference type="ARBA" id="ARBA00022989"/>
    </source>
</evidence>
<dbReference type="PANTHER" id="PTHR24223:SF447">
    <property type="entry name" value="MULTIDRUG RESISTANCE-ASSOCIATED PROTEIN 5"/>
    <property type="match status" value="1"/>
</dbReference>
<evidence type="ECO:0000256" key="7">
    <source>
        <dbReference type="SAM" id="Coils"/>
    </source>
</evidence>
<feature type="transmembrane region" description="Helical" evidence="9">
    <location>
        <begin position="373"/>
        <end position="396"/>
    </location>
</feature>
<dbReference type="InterPro" id="IPR036640">
    <property type="entry name" value="ABC1_TM_sf"/>
</dbReference>
<feature type="compositionally biased region" description="Polar residues" evidence="8">
    <location>
        <begin position="33"/>
        <end position="53"/>
    </location>
</feature>
<feature type="compositionally biased region" description="Polar residues" evidence="8">
    <location>
        <begin position="73"/>
        <end position="84"/>
    </location>
</feature>
<keyword evidence="2 9" id="KW-0812">Transmembrane</keyword>
<evidence type="ECO:0000256" key="8">
    <source>
        <dbReference type="SAM" id="MobiDB-lite"/>
    </source>
</evidence>
<feature type="transmembrane region" description="Helical" evidence="9">
    <location>
        <begin position="263"/>
        <end position="289"/>
    </location>
</feature>
<feature type="region of interest" description="Disordered" evidence="8">
    <location>
        <begin position="1"/>
        <end position="84"/>
    </location>
</feature>
<evidence type="ECO:0000256" key="6">
    <source>
        <dbReference type="ARBA" id="ARBA00023136"/>
    </source>
</evidence>
<feature type="compositionally biased region" description="Basic and acidic residues" evidence="8">
    <location>
        <begin position="1"/>
        <end position="11"/>
    </location>
</feature>
<keyword evidence="6 9" id="KW-0472">Membrane</keyword>
<evidence type="ECO:0000313" key="12">
    <source>
        <dbReference type="Proteomes" id="UP000326759"/>
    </source>
</evidence>